<dbReference type="Pfam" id="PF00685">
    <property type="entry name" value="Sulfotransfer_1"/>
    <property type="match status" value="1"/>
</dbReference>
<gene>
    <name evidence="2" type="ORF">RM553_09450</name>
</gene>
<sequence>MKKNNLKSIKKLLVRQYEQFLGNDNYVKFVVVASPRTGSNFLISLLSSHRNVYAYGELFNKISDKNCRQIWDSTFSKKMPHVRAVGFKIFYDHPLGSEDREVWELINKNDNIRIIHLVRDNTLRSQLSLLVAYKTNIWGLTPTMHNIPLKERKVKVDVEKFIGNLHKINDYKKELGKLYKEHPYYELSYEALISNVQGEMDKLFEFLDVPQRKVKSNLRKQNPENISELIENYEEFRSKIKETEFACFLKD</sequence>
<evidence type="ECO:0000313" key="2">
    <source>
        <dbReference type="EMBL" id="MDT0643051.1"/>
    </source>
</evidence>
<protein>
    <submittedName>
        <fullName evidence="2">Sulfotransferase</fullName>
        <ecNumber evidence="2">2.8.2.-</ecNumber>
    </submittedName>
</protein>
<name>A0ABU3C9R2_9FLAO</name>
<dbReference type="GO" id="GO:0016740">
    <property type="term" value="F:transferase activity"/>
    <property type="evidence" value="ECO:0007669"/>
    <property type="project" value="UniProtKB-KW"/>
</dbReference>
<evidence type="ECO:0000313" key="3">
    <source>
        <dbReference type="Proteomes" id="UP001262889"/>
    </source>
</evidence>
<evidence type="ECO:0000259" key="1">
    <source>
        <dbReference type="Pfam" id="PF00685"/>
    </source>
</evidence>
<proteinExistence type="predicted"/>
<dbReference type="Proteomes" id="UP001262889">
    <property type="component" value="Unassembled WGS sequence"/>
</dbReference>
<reference evidence="2 3" key="1">
    <citation type="submission" date="2023-09" db="EMBL/GenBank/DDBJ databases">
        <authorList>
            <person name="Rey-Velasco X."/>
        </authorList>
    </citation>
    <scope>NUCLEOTIDE SEQUENCE [LARGE SCALE GENOMIC DNA]</scope>
    <source>
        <strain evidence="2 3">F363</strain>
    </source>
</reference>
<feature type="domain" description="Sulfotransferase" evidence="1">
    <location>
        <begin position="29"/>
        <end position="227"/>
    </location>
</feature>
<organism evidence="2 3">
    <name type="scientific">Autumnicola tepida</name>
    <dbReference type="NCBI Taxonomy" id="3075595"/>
    <lineage>
        <taxon>Bacteria</taxon>
        <taxon>Pseudomonadati</taxon>
        <taxon>Bacteroidota</taxon>
        <taxon>Flavobacteriia</taxon>
        <taxon>Flavobacteriales</taxon>
        <taxon>Flavobacteriaceae</taxon>
        <taxon>Autumnicola</taxon>
    </lineage>
</organism>
<keyword evidence="3" id="KW-1185">Reference proteome</keyword>
<accession>A0ABU3C9R2</accession>
<dbReference type="SUPFAM" id="SSF52540">
    <property type="entry name" value="P-loop containing nucleoside triphosphate hydrolases"/>
    <property type="match status" value="1"/>
</dbReference>
<dbReference type="InterPro" id="IPR000863">
    <property type="entry name" value="Sulfotransferase_dom"/>
</dbReference>
<keyword evidence="2" id="KW-0808">Transferase</keyword>
<dbReference type="PANTHER" id="PTHR32175:SF26">
    <property type="entry name" value="PROTEIN, PUTATIVE, EXPRESSED-RELATED"/>
    <property type="match status" value="1"/>
</dbReference>
<dbReference type="Gene3D" id="3.40.50.300">
    <property type="entry name" value="P-loop containing nucleotide triphosphate hydrolases"/>
    <property type="match status" value="1"/>
</dbReference>
<dbReference type="InterPro" id="IPR052796">
    <property type="entry name" value="Nod_factor_sulfotransferase"/>
</dbReference>
<dbReference type="EC" id="2.8.2.-" evidence="2"/>
<dbReference type="EMBL" id="JAVRHQ010000009">
    <property type="protein sequence ID" value="MDT0643051.1"/>
    <property type="molecule type" value="Genomic_DNA"/>
</dbReference>
<dbReference type="PANTHER" id="PTHR32175">
    <property type="entry name" value="PROTEIN, PUTATIVE, EXPRESSED-RELATED"/>
    <property type="match status" value="1"/>
</dbReference>
<dbReference type="RefSeq" id="WP_311534672.1">
    <property type="nucleotide sequence ID" value="NZ_JAVRHQ010000009.1"/>
</dbReference>
<comment type="caution">
    <text evidence="2">The sequence shown here is derived from an EMBL/GenBank/DDBJ whole genome shotgun (WGS) entry which is preliminary data.</text>
</comment>
<dbReference type="InterPro" id="IPR027417">
    <property type="entry name" value="P-loop_NTPase"/>
</dbReference>